<name>A0AAE9IYJ2_CAEBR</name>
<evidence type="ECO:0000256" key="2">
    <source>
        <dbReference type="ARBA" id="ARBA00023043"/>
    </source>
</evidence>
<evidence type="ECO:0008006" key="6">
    <source>
        <dbReference type="Google" id="ProtNLM"/>
    </source>
</evidence>
<dbReference type="PANTHER" id="PTHR24198:SF165">
    <property type="entry name" value="ANKYRIN REPEAT-CONTAINING PROTEIN-RELATED"/>
    <property type="match status" value="1"/>
</dbReference>
<dbReference type="Pfam" id="PF12796">
    <property type="entry name" value="Ank_2"/>
    <property type="match status" value="1"/>
</dbReference>
<proteinExistence type="predicted"/>
<dbReference type="PANTHER" id="PTHR24198">
    <property type="entry name" value="ANKYRIN REPEAT AND PROTEIN KINASE DOMAIN-CONTAINING PROTEIN"/>
    <property type="match status" value="1"/>
</dbReference>
<dbReference type="EMBL" id="CP090891">
    <property type="protein sequence ID" value="ULU11488.1"/>
    <property type="molecule type" value="Genomic_DNA"/>
</dbReference>
<keyword evidence="2 3" id="KW-0040">ANK repeat</keyword>
<protein>
    <recommendedName>
        <fullName evidence="6">ANK_REP_REGION domain-containing protein</fullName>
    </recommendedName>
</protein>
<dbReference type="InterPro" id="IPR036770">
    <property type="entry name" value="Ankyrin_rpt-contain_sf"/>
</dbReference>
<dbReference type="Proteomes" id="UP000827892">
    <property type="component" value="Chromosome I"/>
</dbReference>
<evidence type="ECO:0000313" key="5">
    <source>
        <dbReference type="Proteomes" id="UP000827892"/>
    </source>
</evidence>
<dbReference type="PROSITE" id="PS50297">
    <property type="entry name" value="ANK_REP_REGION"/>
    <property type="match status" value="2"/>
</dbReference>
<dbReference type="PROSITE" id="PS50088">
    <property type="entry name" value="ANK_REPEAT"/>
    <property type="match status" value="2"/>
</dbReference>
<evidence type="ECO:0000313" key="4">
    <source>
        <dbReference type="EMBL" id="ULU11488.1"/>
    </source>
</evidence>
<evidence type="ECO:0000256" key="3">
    <source>
        <dbReference type="PROSITE-ProRule" id="PRU00023"/>
    </source>
</evidence>
<evidence type="ECO:0000256" key="1">
    <source>
        <dbReference type="ARBA" id="ARBA00022737"/>
    </source>
</evidence>
<keyword evidence="1" id="KW-0677">Repeat</keyword>
<sequence length="672" mass="76178">MSGAAADGIDDRDIPKQEFLEAAFIGDIEKIDSLIREKKVHIDSVDDDHVTALHIAASMGNNKLVVRLLENGANINAVNQLGMTAFHYAAREGYLPVIDTLLQRGAATHLKTFLGVTALTLACAGGHADVVRRLIRIMNEEKRSETVKRSLAPTSLIVATFSKSPLICGYLADARVDLNETMDCLKGLSALSVAIIFTGLYMVRTLHDKGASVTKRSLYRMYPEELAETFNKKDVLNYYREKRMFRSRLTAESDLRAEVKKDVPIDREPGPPPQNGYTLLMYAITVRSVNSAKHLISDRDFDVNMVDNLHITSLQIASLLRVDDIIPILLQRSADATVLNKFGSTAYDLFLMSCDSVEPGQIRAQLHCHRPSDLKLNLSNSSSNLYKAFGKKNLLNKVSSQIGISSAKYDSIEPKQWLEAKVKYQPGKLRNTFKFASVEDILKGARISKRPETNECENETEATREYMEECQSFAVMCFTDFYGERDTKTVTPDYYDIAQFYAKRSRYPMKASGAKREVFRDYYNPKPFNIRPRKSSIERTEHRKPRNITMMDSASQNQIRTTPRMIKKSRDVGTTEYFSAQAGRARASASSNSVPTVIVTRPRHVQVTEDMIWQQFARRQKLDLMRALKAEEIDRHSFFMLKQNHLQEMGIYSPENLAVIEEIQQTVFNRTL</sequence>
<organism evidence="4 5">
    <name type="scientific">Caenorhabditis briggsae</name>
    <dbReference type="NCBI Taxonomy" id="6238"/>
    <lineage>
        <taxon>Eukaryota</taxon>
        <taxon>Metazoa</taxon>
        <taxon>Ecdysozoa</taxon>
        <taxon>Nematoda</taxon>
        <taxon>Chromadorea</taxon>
        <taxon>Rhabditida</taxon>
        <taxon>Rhabditina</taxon>
        <taxon>Rhabditomorpha</taxon>
        <taxon>Rhabditoidea</taxon>
        <taxon>Rhabditidae</taxon>
        <taxon>Peloderinae</taxon>
        <taxon>Caenorhabditis</taxon>
    </lineage>
</organism>
<gene>
    <name evidence="4" type="ORF">L3Y34_015136</name>
</gene>
<dbReference type="Gene3D" id="1.25.40.20">
    <property type="entry name" value="Ankyrin repeat-containing domain"/>
    <property type="match status" value="3"/>
</dbReference>
<feature type="repeat" description="ANK" evidence="3">
    <location>
        <begin position="48"/>
        <end position="80"/>
    </location>
</feature>
<reference evidence="4 5" key="1">
    <citation type="submission" date="2022-05" db="EMBL/GenBank/DDBJ databases">
        <title>Chromosome-level reference genomes for two strains of Caenorhabditis briggsae: an improved platform for comparative genomics.</title>
        <authorList>
            <person name="Stevens L."/>
            <person name="Andersen E.C."/>
        </authorList>
    </citation>
    <scope>NUCLEOTIDE SEQUENCE [LARGE SCALE GENOMIC DNA]</scope>
    <source>
        <strain evidence="4">QX1410_ONT</strain>
        <tissue evidence="4">Whole-organism</tissue>
    </source>
</reference>
<dbReference type="InterPro" id="IPR002110">
    <property type="entry name" value="Ankyrin_rpt"/>
</dbReference>
<accession>A0AAE9IYJ2</accession>
<dbReference type="AlphaFoldDB" id="A0AAE9IYJ2"/>
<dbReference type="SUPFAM" id="SSF48403">
    <property type="entry name" value="Ankyrin repeat"/>
    <property type="match status" value="1"/>
</dbReference>
<dbReference type="SMART" id="SM00248">
    <property type="entry name" value="ANK"/>
    <property type="match status" value="6"/>
</dbReference>
<dbReference type="OMA" id="QLHCHRP"/>
<feature type="repeat" description="ANK" evidence="3">
    <location>
        <begin position="81"/>
        <end position="113"/>
    </location>
</feature>